<evidence type="ECO:0000259" key="4">
    <source>
        <dbReference type="PROSITE" id="PS51192"/>
    </source>
</evidence>
<dbReference type="AlphaFoldDB" id="A0A161PIW7"/>
<dbReference type="InterPro" id="IPR001650">
    <property type="entry name" value="Helicase_C-like"/>
</dbReference>
<dbReference type="RefSeq" id="WP_061947752.1">
    <property type="nucleotide sequence ID" value="NZ_LTAO01000005.1"/>
</dbReference>
<proteinExistence type="predicted"/>
<dbReference type="GO" id="GO:0006270">
    <property type="term" value="P:DNA replication initiation"/>
    <property type="evidence" value="ECO:0007669"/>
    <property type="project" value="TreeGrafter"/>
</dbReference>
<dbReference type="PANTHER" id="PTHR30580">
    <property type="entry name" value="PRIMOSOMAL PROTEIN N"/>
    <property type="match status" value="1"/>
</dbReference>
<comment type="caution">
    <text evidence="6">The sequence shown here is derived from an EMBL/GenBank/DDBJ whole genome shotgun (WGS) entry which is preliminary data.</text>
</comment>
<dbReference type="OrthoDB" id="2077914at2"/>
<dbReference type="Pfam" id="PF00271">
    <property type="entry name" value="Helicase_C"/>
    <property type="match status" value="1"/>
</dbReference>
<evidence type="ECO:0000313" key="7">
    <source>
        <dbReference type="Proteomes" id="UP000075806"/>
    </source>
</evidence>
<name>A0A161PIW7_9BACI</name>
<dbReference type="Pfam" id="PF04851">
    <property type="entry name" value="ResIII"/>
    <property type="match status" value="1"/>
</dbReference>
<evidence type="ECO:0008006" key="8">
    <source>
        <dbReference type="Google" id="ProtNLM"/>
    </source>
</evidence>
<dbReference type="PROSITE" id="PS51192">
    <property type="entry name" value="HELICASE_ATP_BIND_1"/>
    <property type="match status" value="1"/>
</dbReference>
<organism evidence="6 7">
    <name type="scientific">Alkalihalobacillus trypoxylicola</name>
    <dbReference type="NCBI Taxonomy" id="519424"/>
    <lineage>
        <taxon>Bacteria</taxon>
        <taxon>Bacillati</taxon>
        <taxon>Bacillota</taxon>
        <taxon>Bacilli</taxon>
        <taxon>Bacillales</taxon>
        <taxon>Bacillaceae</taxon>
        <taxon>Alkalihalobacillus</taxon>
    </lineage>
</organism>
<dbReference type="GO" id="GO:0006310">
    <property type="term" value="P:DNA recombination"/>
    <property type="evidence" value="ECO:0007669"/>
    <property type="project" value="TreeGrafter"/>
</dbReference>
<protein>
    <recommendedName>
        <fullName evidence="8">Competence protein ComF</fullName>
    </recommendedName>
</protein>
<evidence type="ECO:0000256" key="1">
    <source>
        <dbReference type="ARBA" id="ARBA00022741"/>
    </source>
</evidence>
<keyword evidence="1" id="KW-0547">Nucleotide-binding</keyword>
<dbReference type="SMART" id="SM00490">
    <property type="entry name" value="HELICc"/>
    <property type="match status" value="1"/>
</dbReference>
<reference evidence="6" key="1">
    <citation type="submission" date="2016-02" db="EMBL/GenBank/DDBJ databases">
        <title>Genome sequence of Bacillus trypoxylicola KCTC 13244(T).</title>
        <authorList>
            <person name="Jeong H."/>
            <person name="Park S.-H."/>
            <person name="Choi S.-K."/>
        </authorList>
    </citation>
    <scope>NUCLEOTIDE SEQUENCE [LARGE SCALE GENOMIC DNA]</scope>
    <source>
        <strain evidence="6">KCTC 13244</strain>
    </source>
</reference>
<evidence type="ECO:0000256" key="2">
    <source>
        <dbReference type="ARBA" id="ARBA00022840"/>
    </source>
</evidence>
<dbReference type="GO" id="GO:0005524">
    <property type="term" value="F:ATP binding"/>
    <property type="evidence" value="ECO:0007669"/>
    <property type="project" value="UniProtKB-KW"/>
</dbReference>
<dbReference type="SUPFAM" id="SSF52540">
    <property type="entry name" value="P-loop containing nucleoside triphosphate hydrolases"/>
    <property type="match status" value="1"/>
</dbReference>
<dbReference type="InterPro" id="IPR014001">
    <property type="entry name" value="Helicase_ATP-bd"/>
</dbReference>
<dbReference type="GO" id="GO:0043138">
    <property type="term" value="F:3'-5' DNA helicase activity"/>
    <property type="evidence" value="ECO:0007669"/>
    <property type="project" value="TreeGrafter"/>
</dbReference>
<dbReference type="InterPro" id="IPR006935">
    <property type="entry name" value="Helicase/UvrB_N"/>
</dbReference>
<keyword evidence="3" id="KW-0238">DNA-binding</keyword>
<dbReference type="InterPro" id="IPR027417">
    <property type="entry name" value="P-loop_NTPase"/>
</dbReference>
<dbReference type="GO" id="GO:0006302">
    <property type="term" value="P:double-strand break repair"/>
    <property type="evidence" value="ECO:0007669"/>
    <property type="project" value="TreeGrafter"/>
</dbReference>
<dbReference type="GO" id="GO:0003677">
    <property type="term" value="F:DNA binding"/>
    <property type="evidence" value="ECO:0007669"/>
    <property type="project" value="UniProtKB-KW"/>
</dbReference>
<dbReference type="STRING" id="519424.AZF04_15815"/>
<dbReference type="Proteomes" id="UP000075806">
    <property type="component" value="Unassembled WGS sequence"/>
</dbReference>
<gene>
    <name evidence="6" type="ORF">AZF04_15815</name>
</gene>
<dbReference type="EMBL" id="LTAO01000005">
    <property type="protein sequence ID" value="KYG33690.1"/>
    <property type="molecule type" value="Genomic_DNA"/>
</dbReference>
<sequence>MKNDISYLMGKFLLRRELPLNEEEIAELLTNECISRVAAIQKIKKRLTCTRCHNQKAHLFSSHYCITCRKHCEYCRHCLSLGKVKSCDFLYFWNGPTQQRVKQNHTLNWSGQLSRGQQVASNAIVETIKGFQKHLIWAVCGAGKTEMIFHGIEKAFENGLRVLLATPRTDVVKELEPRFRQVFPSIEIAALYGGSKDKDRNASFVLATTHQVLRYKEAFDVVIVDEVDAFPYNYDQSLKYAVERAKKERAALILLSATPERRLVNQYGNYLTKIPRRFHGHALPVPTMNWVGDWKKQIRRQKLPKKLHEWLTIHEQPILLFVPTIYYLEKVSNALNRNDIKHQAVHASSKNRHHAVDDFRKGLCSVLVTTTILERGITISNVAVAILGAENEVFNEAALVQISGRVGRDPQYPNGDICYFHYGKTRAMVRSVKQIQEMNQEKI</sequence>
<dbReference type="GO" id="GO:0016787">
    <property type="term" value="F:hydrolase activity"/>
    <property type="evidence" value="ECO:0007669"/>
    <property type="project" value="InterPro"/>
</dbReference>
<evidence type="ECO:0000259" key="5">
    <source>
        <dbReference type="PROSITE" id="PS51194"/>
    </source>
</evidence>
<evidence type="ECO:0000256" key="3">
    <source>
        <dbReference type="ARBA" id="ARBA00023125"/>
    </source>
</evidence>
<feature type="domain" description="Helicase C-terminal" evidence="5">
    <location>
        <begin position="306"/>
        <end position="443"/>
    </location>
</feature>
<accession>A0A161PIW7</accession>
<dbReference type="PROSITE" id="PS51194">
    <property type="entry name" value="HELICASE_CTER"/>
    <property type="match status" value="1"/>
</dbReference>
<evidence type="ECO:0000313" key="6">
    <source>
        <dbReference type="EMBL" id="KYG33690.1"/>
    </source>
</evidence>
<dbReference type="CDD" id="cd17925">
    <property type="entry name" value="DEXDc_ComFA"/>
    <property type="match status" value="1"/>
</dbReference>
<dbReference type="SMART" id="SM00487">
    <property type="entry name" value="DEXDc"/>
    <property type="match status" value="1"/>
</dbReference>
<dbReference type="PANTHER" id="PTHR30580:SF1">
    <property type="entry name" value="COMF OPERON PROTEIN 1"/>
    <property type="match status" value="1"/>
</dbReference>
<keyword evidence="2" id="KW-0067">ATP-binding</keyword>
<keyword evidence="7" id="KW-1185">Reference proteome</keyword>
<feature type="domain" description="Helicase ATP-binding" evidence="4">
    <location>
        <begin position="125"/>
        <end position="277"/>
    </location>
</feature>
<dbReference type="Gene3D" id="3.40.50.300">
    <property type="entry name" value="P-loop containing nucleotide triphosphate hydrolases"/>
    <property type="match status" value="2"/>
</dbReference>